<name>A0A2X0R4K1_9PROT</name>
<dbReference type="SUPFAM" id="SSF51391">
    <property type="entry name" value="Thiamin phosphate synthase"/>
    <property type="match status" value="1"/>
</dbReference>
<dbReference type="PANTHER" id="PTHR47707:SF1">
    <property type="entry name" value="NUDIX HYDROLASE FAMILY PROTEIN"/>
    <property type="match status" value="1"/>
</dbReference>
<evidence type="ECO:0000256" key="2">
    <source>
        <dbReference type="ARBA" id="ARBA00005582"/>
    </source>
</evidence>
<evidence type="ECO:0000256" key="9">
    <source>
        <dbReference type="ARBA" id="ARBA00023204"/>
    </source>
</evidence>
<dbReference type="GO" id="GO:0046872">
    <property type="term" value="F:metal ion binding"/>
    <property type="evidence" value="ECO:0007669"/>
    <property type="project" value="UniProtKB-KW"/>
</dbReference>
<dbReference type="PRINTS" id="PR00502">
    <property type="entry name" value="NUDIXFAMILY"/>
</dbReference>
<sequence>MGLNVIDVVVGILLQGGNQENGLPVLHGGNGGGSFLMAQRPHGKSYAGYWEFPGGKVEQGETLLQALQRELREELGIEIVAAYPWLARSYDYAHGKVRLNFFRVTSWQGWLHGKENQSLSWQTTYGLTVYPVLPANEFIFRALQLPSLYAISNAAELGSELFLERLQDALGNGLKLVQIREPGYSREAMRQLSMDVVKMAHRYGAQVLINSDSELAKEVKADGVHMTGSQLDACQSRPDFPLCAASCHSIEDIRRASRLGLDFVVLSPVLPTRSHPGAAHLGWNRFAQMAESSAIPVYALGGLYSEDMKIAWQHGAHGIAMLRHAW</sequence>
<evidence type="ECO:0000256" key="16">
    <source>
        <dbReference type="ARBA" id="ARBA00042798"/>
    </source>
</evidence>
<dbReference type="GO" id="GO:0044716">
    <property type="term" value="F:8-oxo-GDP phosphatase activity"/>
    <property type="evidence" value="ECO:0007669"/>
    <property type="project" value="TreeGrafter"/>
</dbReference>
<dbReference type="Gene3D" id="3.90.79.10">
    <property type="entry name" value="Nucleoside Triphosphate Pyrophosphohydrolase"/>
    <property type="match status" value="1"/>
</dbReference>
<proteinExistence type="inferred from homology"/>
<evidence type="ECO:0000256" key="10">
    <source>
        <dbReference type="ARBA" id="ARBA00035861"/>
    </source>
</evidence>
<evidence type="ECO:0000256" key="7">
    <source>
        <dbReference type="ARBA" id="ARBA00022801"/>
    </source>
</evidence>
<comment type="catalytic activity">
    <reaction evidence="11">
        <text>8-oxo-GTP + H2O = 8-oxo-GMP + diphosphate + H(+)</text>
        <dbReference type="Rhea" id="RHEA:67616"/>
        <dbReference type="ChEBI" id="CHEBI:15377"/>
        <dbReference type="ChEBI" id="CHEBI:15378"/>
        <dbReference type="ChEBI" id="CHEBI:33019"/>
        <dbReference type="ChEBI" id="CHEBI:143553"/>
        <dbReference type="ChEBI" id="CHEBI:145694"/>
    </reaction>
</comment>
<keyword evidence="8" id="KW-0460">Magnesium</keyword>
<evidence type="ECO:0000256" key="1">
    <source>
        <dbReference type="ARBA" id="ARBA00001946"/>
    </source>
</evidence>
<evidence type="ECO:0000256" key="3">
    <source>
        <dbReference type="ARBA" id="ARBA00022457"/>
    </source>
</evidence>
<evidence type="ECO:0000256" key="5">
    <source>
        <dbReference type="ARBA" id="ARBA00022723"/>
    </source>
</evidence>
<dbReference type="PROSITE" id="PS00893">
    <property type="entry name" value="NUDIX_BOX"/>
    <property type="match status" value="1"/>
</dbReference>
<dbReference type="InterPro" id="IPR020476">
    <property type="entry name" value="Nudix_hydrolase"/>
</dbReference>
<dbReference type="EC" id="3.6.1.55" evidence="12"/>
<dbReference type="AlphaFoldDB" id="A0A2X0R4K1"/>
<evidence type="ECO:0000256" key="15">
    <source>
        <dbReference type="ARBA" id="ARBA00041979"/>
    </source>
</evidence>
<keyword evidence="6" id="KW-0227">DNA damage</keyword>
<dbReference type="GO" id="GO:0009228">
    <property type="term" value="P:thiamine biosynthetic process"/>
    <property type="evidence" value="ECO:0007669"/>
    <property type="project" value="UniProtKB-KW"/>
</dbReference>
<keyword evidence="5" id="KW-0479">Metal-binding</keyword>
<dbReference type="InterPro" id="IPR000086">
    <property type="entry name" value="NUDIX_hydrolase_dom"/>
</dbReference>
<dbReference type="CDD" id="cd03425">
    <property type="entry name" value="NUDIX_MutT_NudA_like"/>
    <property type="match status" value="1"/>
</dbReference>
<dbReference type="InterPro" id="IPR022998">
    <property type="entry name" value="ThiamineP_synth_TenI"/>
</dbReference>
<dbReference type="CDD" id="cd00564">
    <property type="entry name" value="TMP_TenI"/>
    <property type="match status" value="1"/>
</dbReference>
<dbReference type="SUPFAM" id="SSF55811">
    <property type="entry name" value="Nudix"/>
    <property type="match status" value="1"/>
</dbReference>
<comment type="similarity">
    <text evidence="2 17">Belongs to the Nudix hydrolase family.</text>
</comment>
<dbReference type="GO" id="GO:0044715">
    <property type="term" value="F:8-oxo-dGDP phosphatase activity"/>
    <property type="evidence" value="ECO:0007669"/>
    <property type="project" value="TreeGrafter"/>
</dbReference>
<evidence type="ECO:0000256" key="14">
    <source>
        <dbReference type="ARBA" id="ARBA00041592"/>
    </source>
</evidence>
<dbReference type="GO" id="GO:0035539">
    <property type="term" value="F:8-oxo-7,8-dihydrodeoxyguanosine triphosphate pyrophosphatase activity"/>
    <property type="evidence" value="ECO:0007669"/>
    <property type="project" value="UniProtKB-EC"/>
</dbReference>
<evidence type="ECO:0000256" key="17">
    <source>
        <dbReference type="RuleBase" id="RU003476"/>
    </source>
</evidence>
<accession>A0A2X0R4K1</accession>
<comment type="cofactor">
    <cofactor evidence="1">
        <name>Mg(2+)</name>
        <dbReference type="ChEBI" id="CHEBI:18420"/>
    </cofactor>
</comment>
<keyword evidence="3" id="KW-0515">Mutator protein</keyword>
<evidence type="ECO:0000256" key="13">
    <source>
        <dbReference type="ARBA" id="ARBA00040794"/>
    </source>
</evidence>
<dbReference type="PROSITE" id="PS51462">
    <property type="entry name" value="NUDIX"/>
    <property type="match status" value="1"/>
</dbReference>
<dbReference type="PANTHER" id="PTHR47707">
    <property type="entry name" value="8-OXO-DGTP DIPHOSPHATASE"/>
    <property type="match status" value="1"/>
</dbReference>
<dbReference type="GO" id="GO:0008413">
    <property type="term" value="F:8-oxo-7,8-dihydroguanosine triphosphate pyrophosphatase activity"/>
    <property type="evidence" value="ECO:0007669"/>
    <property type="project" value="TreeGrafter"/>
</dbReference>
<dbReference type="Gene3D" id="3.20.20.70">
    <property type="entry name" value="Aldolase class I"/>
    <property type="match status" value="1"/>
</dbReference>
<reference evidence="19" key="1">
    <citation type="submission" date="2018-05" db="EMBL/GenBank/DDBJ databases">
        <authorList>
            <person name="Lanie J.A."/>
            <person name="Ng W.-L."/>
            <person name="Kazmierczak K.M."/>
            <person name="Andrzejewski T.M."/>
            <person name="Davidsen T.M."/>
            <person name="Wayne K.J."/>
            <person name="Tettelin H."/>
            <person name="Glass J.I."/>
            <person name="Rusch D."/>
            <person name="Podicherti R."/>
            <person name="Tsui H.-C.T."/>
            <person name="Winkler M.E."/>
        </authorList>
    </citation>
    <scope>NUCLEOTIDE SEQUENCE</scope>
    <source>
        <strain evidence="19">KNB</strain>
    </source>
</reference>
<dbReference type="InterPro" id="IPR036206">
    <property type="entry name" value="ThiamineP_synth_sf"/>
</dbReference>
<evidence type="ECO:0000256" key="11">
    <source>
        <dbReference type="ARBA" id="ARBA00036904"/>
    </source>
</evidence>
<dbReference type="InterPro" id="IPR020084">
    <property type="entry name" value="NUDIX_hydrolase_CS"/>
</dbReference>
<organism evidence="19">
    <name type="scientific">Candidatus Nitrotoga fabula</name>
    <dbReference type="NCBI Taxonomy" id="2182327"/>
    <lineage>
        <taxon>Bacteria</taxon>
        <taxon>Pseudomonadati</taxon>
        <taxon>Pseudomonadota</taxon>
        <taxon>Betaproteobacteria</taxon>
        <taxon>Nitrosomonadales</taxon>
        <taxon>Gallionellaceae</taxon>
        <taxon>Candidatus Nitrotoga</taxon>
    </lineage>
</organism>
<dbReference type="InterPro" id="IPR047127">
    <property type="entry name" value="MutT-like"/>
</dbReference>
<evidence type="ECO:0000256" key="8">
    <source>
        <dbReference type="ARBA" id="ARBA00022842"/>
    </source>
</evidence>
<evidence type="ECO:0000256" key="6">
    <source>
        <dbReference type="ARBA" id="ARBA00022763"/>
    </source>
</evidence>
<keyword evidence="4" id="KW-0235">DNA replication</keyword>
<keyword evidence="9" id="KW-0234">DNA repair</keyword>
<evidence type="ECO:0000313" key="19">
    <source>
        <dbReference type="EMBL" id="SPS04832.1"/>
    </source>
</evidence>
<dbReference type="Pfam" id="PF02581">
    <property type="entry name" value="TMP-TENI"/>
    <property type="match status" value="1"/>
</dbReference>
<evidence type="ECO:0000256" key="4">
    <source>
        <dbReference type="ARBA" id="ARBA00022705"/>
    </source>
</evidence>
<evidence type="ECO:0000256" key="12">
    <source>
        <dbReference type="ARBA" id="ARBA00038905"/>
    </source>
</evidence>
<dbReference type="InterPro" id="IPR013785">
    <property type="entry name" value="Aldolase_TIM"/>
</dbReference>
<feature type="domain" description="Nudix hydrolase" evidence="18">
    <location>
        <begin position="16"/>
        <end position="190"/>
    </location>
</feature>
<dbReference type="NCBIfam" id="NF006530">
    <property type="entry name" value="PRK08999.1"/>
    <property type="match status" value="1"/>
</dbReference>
<dbReference type="GO" id="GO:0006281">
    <property type="term" value="P:DNA repair"/>
    <property type="evidence" value="ECO:0007669"/>
    <property type="project" value="UniProtKB-KW"/>
</dbReference>
<dbReference type="GO" id="GO:0006260">
    <property type="term" value="P:DNA replication"/>
    <property type="evidence" value="ECO:0007669"/>
    <property type="project" value="UniProtKB-KW"/>
</dbReference>
<dbReference type="EMBL" id="LS423452">
    <property type="protein sequence ID" value="SPS04832.1"/>
    <property type="molecule type" value="Genomic_DNA"/>
</dbReference>
<gene>
    <name evidence="19" type="ORF">NITFAB_0421</name>
</gene>
<comment type="catalytic activity">
    <reaction evidence="10">
        <text>8-oxo-dGTP + H2O = 8-oxo-dGMP + diphosphate + H(+)</text>
        <dbReference type="Rhea" id="RHEA:31575"/>
        <dbReference type="ChEBI" id="CHEBI:15377"/>
        <dbReference type="ChEBI" id="CHEBI:15378"/>
        <dbReference type="ChEBI" id="CHEBI:33019"/>
        <dbReference type="ChEBI" id="CHEBI:63224"/>
        <dbReference type="ChEBI" id="CHEBI:77896"/>
        <dbReference type="EC" id="3.6.1.55"/>
    </reaction>
</comment>
<keyword evidence="7 17" id="KW-0378">Hydrolase</keyword>
<dbReference type="Pfam" id="PF00293">
    <property type="entry name" value="NUDIX"/>
    <property type="match status" value="1"/>
</dbReference>
<evidence type="ECO:0000259" key="18">
    <source>
        <dbReference type="PROSITE" id="PS51462"/>
    </source>
</evidence>
<dbReference type="InterPro" id="IPR015797">
    <property type="entry name" value="NUDIX_hydrolase-like_dom_sf"/>
</dbReference>
<protein>
    <recommendedName>
        <fullName evidence="13">8-oxo-dGTP diphosphatase</fullName>
        <ecNumber evidence="12">3.6.1.55</ecNumber>
    </recommendedName>
    <alternativeName>
        <fullName evidence="16">7,8-dihydro-8-oxoguanine-triphosphatase</fullName>
    </alternativeName>
    <alternativeName>
        <fullName evidence="15">Mutator protein MutT</fullName>
    </alternativeName>
    <alternativeName>
        <fullName evidence="14">dGTP pyrophosphohydrolase</fullName>
    </alternativeName>
</protein>